<dbReference type="EMBL" id="JBAMMX010000005">
    <property type="protein sequence ID" value="KAK6940942.1"/>
    <property type="molecule type" value="Genomic_DNA"/>
</dbReference>
<sequence>MEPSLYSPSILLLQHFDVFWDLANEGSQVDQVGITSEVGSVIREFTERNAEDEDIHSGLKSNGDLVRCNIIFLLFMKDYFYVYLIPLCIFSRIFCLPSSSFVVPSTLDTVMLWISALCNLSKGGVQCLKYSPALGIQSKRQANSFKTLDSRLLRVLILVSMLTNYTSVEIIVVVVIIKNGCGSLEHDFVCLSGSEVIVGFACFSWTDIWIHAPDLRALVADAGANLVPKHKIQNDDLKPRDTGHSDSRFNQQGENSSLEDTPQMMHKDDIAKALERSKKRNCINIRYTKDVGGVEDVKKSILDTVQLPLLHKDLFSSGLRKRSGVLLYGPPGTGKAISAHPCVIFCDELDALAPARGASGDSRGVMDRMLAEIDGLNDSTQGQAIDQISLTHLFYGLVVDKLLYVGVNADASYREWFSSSLSDSSNRDDQA</sequence>
<dbReference type="InterPro" id="IPR027417">
    <property type="entry name" value="P-loop_NTPase"/>
</dbReference>
<keyword evidence="2" id="KW-0812">Transmembrane</keyword>
<dbReference type="PANTHER" id="PTHR23077">
    <property type="entry name" value="AAA-FAMILY ATPASE"/>
    <property type="match status" value="1"/>
</dbReference>
<evidence type="ECO:0000313" key="5">
    <source>
        <dbReference type="Proteomes" id="UP001370490"/>
    </source>
</evidence>
<dbReference type="GO" id="GO:0005829">
    <property type="term" value="C:cytosol"/>
    <property type="evidence" value="ECO:0007669"/>
    <property type="project" value="TreeGrafter"/>
</dbReference>
<dbReference type="PANTHER" id="PTHR23077:SF9">
    <property type="entry name" value="PEROXISOMAL ATPASE PEX6"/>
    <property type="match status" value="1"/>
</dbReference>
<dbReference type="Proteomes" id="UP001370490">
    <property type="component" value="Unassembled WGS sequence"/>
</dbReference>
<dbReference type="SUPFAM" id="SSF52540">
    <property type="entry name" value="P-loop containing nucleoside triphosphate hydrolases"/>
    <property type="match status" value="1"/>
</dbReference>
<feature type="compositionally biased region" description="Polar residues" evidence="1">
    <location>
        <begin position="248"/>
        <end position="260"/>
    </location>
</feature>
<keyword evidence="5" id="KW-1185">Reference proteome</keyword>
<dbReference type="GO" id="GO:0005524">
    <property type="term" value="F:ATP binding"/>
    <property type="evidence" value="ECO:0007669"/>
    <property type="project" value="InterPro"/>
</dbReference>
<accession>A0AAN8W3Q4</accession>
<keyword evidence="2" id="KW-0472">Membrane</keyword>
<name>A0AAN8W3Q4_9MAGN</name>
<feature type="transmembrane region" description="Helical" evidence="2">
    <location>
        <begin position="80"/>
        <end position="104"/>
    </location>
</feature>
<dbReference type="InterPro" id="IPR050168">
    <property type="entry name" value="AAA_ATPase_domain"/>
</dbReference>
<dbReference type="Pfam" id="PF00004">
    <property type="entry name" value="AAA"/>
    <property type="match status" value="1"/>
</dbReference>
<proteinExistence type="predicted"/>
<evidence type="ECO:0000256" key="2">
    <source>
        <dbReference type="SAM" id="Phobius"/>
    </source>
</evidence>
<evidence type="ECO:0000259" key="3">
    <source>
        <dbReference type="Pfam" id="PF00004"/>
    </source>
</evidence>
<keyword evidence="2" id="KW-1133">Transmembrane helix</keyword>
<evidence type="ECO:0000256" key="1">
    <source>
        <dbReference type="SAM" id="MobiDB-lite"/>
    </source>
</evidence>
<gene>
    <name evidence="4" type="ORF">RJ641_030473</name>
</gene>
<dbReference type="AlphaFoldDB" id="A0AAN8W3Q4"/>
<feature type="compositionally biased region" description="Basic and acidic residues" evidence="1">
    <location>
        <begin position="232"/>
        <end position="247"/>
    </location>
</feature>
<protein>
    <submittedName>
        <fullName evidence="4">ATPase, AAA-type, core</fullName>
    </submittedName>
</protein>
<organism evidence="4 5">
    <name type="scientific">Dillenia turbinata</name>
    <dbReference type="NCBI Taxonomy" id="194707"/>
    <lineage>
        <taxon>Eukaryota</taxon>
        <taxon>Viridiplantae</taxon>
        <taxon>Streptophyta</taxon>
        <taxon>Embryophyta</taxon>
        <taxon>Tracheophyta</taxon>
        <taxon>Spermatophyta</taxon>
        <taxon>Magnoliopsida</taxon>
        <taxon>eudicotyledons</taxon>
        <taxon>Gunneridae</taxon>
        <taxon>Pentapetalae</taxon>
        <taxon>Dilleniales</taxon>
        <taxon>Dilleniaceae</taxon>
        <taxon>Dillenia</taxon>
    </lineage>
</organism>
<dbReference type="GO" id="GO:0016558">
    <property type="term" value="P:protein import into peroxisome matrix"/>
    <property type="evidence" value="ECO:0007669"/>
    <property type="project" value="TreeGrafter"/>
</dbReference>
<comment type="caution">
    <text evidence="4">The sequence shown here is derived from an EMBL/GenBank/DDBJ whole genome shotgun (WGS) entry which is preliminary data.</text>
</comment>
<evidence type="ECO:0000313" key="4">
    <source>
        <dbReference type="EMBL" id="KAK6940942.1"/>
    </source>
</evidence>
<dbReference type="InterPro" id="IPR003959">
    <property type="entry name" value="ATPase_AAA_core"/>
</dbReference>
<dbReference type="Gene3D" id="3.40.50.300">
    <property type="entry name" value="P-loop containing nucleotide triphosphate hydrolases"/>
    <property type="match status" value="2"/>
</dbReference>
<dbReference type="GO" id="GO:0016887">
    <property type="term" value="F:ATP hydrolysis activity"/>
    <property type="evidence" value="ECO:0007669"/>
    <property type="project" value="InterPro"/>
</dbReference>
<dbReference type="GO" id="GO:0005778">
    <property type="term" value="C:peroxisomal membrane"/>
    <property type="evidence" value="ECO:0007669"/>
    <property type="project" value="TreeGrafter"/>
</dbReference>
<feature type="transmembrane region" description="Helical" evidence="2">
    <location>
        <begin position="152"/>
        <end position="177"/>
    </location>
</feature>
<feature type="domain" description="ATPase AAA-type core" evidence="3">
    <location>
        <begin position="339"/>
        <end position="379"/>
    </location>
</feature>
<reference evidence="4 5" key="1">
    <citation type="submission" date="2023-12" db="EMBL/GenBank/DDBJ databases">
        <title>A high-quality genome assembly for Dillenia turbinata (Dilleniales).</title>
        <authorList>
            <person name="Chanderbali A."/>
        </authorList>
    </citation>
    <scope>NUCLEOTIDE SEQUENCE [LARGE SCALE GENOMIC DNA]</scope>
    <source>
        <strain evidence="4">LSX21</strain>
        <tissue evidence="4">Leaf</tissue>
    </source>
</reference>
<feature type="region of interest" description="Disordered" evidence="1">
    <location>
        <begin position="231"/>
        <end position="265"/>
    </location>
</feature>